<keyword evidence="8" id="KW-1185">Reference proteome</keyword>
<evidence type="ECO:0000256" key="6">
    <source>
        <dbReference type="SAM" id="Phobius"/>
    </source>
</evidence>
<dbReference type="Pfam" id="PF02653">
    <property type="entry name" value="BPD_transp_2"/>
    <property type="match status" value="1"/>
</dbReference>
<dbReference type="EMBL" id="JAPFQL010000012">
    <property type="protein sequence ID" value="MDC5696550.1"/>
    <property type="molecule type" value="Genomic_DNA"/>
</dbReference>
<feature type="transmembrane region" description="Helical" evidence="6">
    <location>
        <begin position="86"/>
        <end position="107"/>
    </location>
</feature>
<name>A0ABT5GFE2_9MICO</name>
<evidence type="ECO:0000256" key="4">
    <source>
        <dbReference type="ARBA" id="ARBA00022989"/>
    </source>
</evidence>
<keyword evidence="5 6" id="KW-0472">Membrane</keyword>
<evidence type="ECO:0000256" key="5">
    <source>
        <dbReference type="ARBA" id="ARBA00023136"/>
    </source>
</evidence>
<protein>
    <submittedName>
        <fullName evidence="7">ABC transporter permease</fullName>
    </submittedName>
</protein>
<accession>A0ABT5GFE2</accession>
<keyword evidence="4 6" id="KW-1133">Transmembrane helix</keyword>
<feature type="transmembrane region" description="Helical" evidence="6">
    <location>
        <begin position="113"/>
        <end position="136"/>
    </location>
</feature>
<gene>
    <name evidence="7" type="ORF">OO014_04710</name>
</gene>
<dbReference type="CDD" id="cd06580">
    <property type="entry name" value="TM_PBP1_transp_TpRbsC_like"/>
    <property type="match status" value="1"/>
</dbReference>
<feature type="transmembrane region" description="Helical" evidence="6">
    <location>
        <begin position="195"/>
        <end position="213"/>
    </location>
</feature>
<evidence type="ECO:0000313" key="7">
    <source>
        <dbReference type="EMBL" id="MDC5696550.1"/>
    </source>
</evidence>
<dbReference type="PANTHER" id="PTHR47089">
    <property type="entry name" value="ABC TRANSPORTER, PERMEASE PROTEIN"/>
    <property type="match status" value="1"/>
</dbReference>
<feature type="transmembrane region" description="Helical" evidence="6">
    <location>
        <begin position="322"/>
        <end position="343"/>
    </location>
</feature>
<proteinExistence type="predicted"/>
<dbReference type="Proteomes" id="UP001150259">
    <property type="component" value="Unassembled WGS sequence"/>
</dbReference>
<feature type="transmembrane region" description="Helical" evidence="6">
    <location>
        <begin position="12"/>
        <end position="36"/>
    </location>
</feature>
<comment type="subcellular location">
    <subcellularLocation>
        <location evidence="1">Cell membrane</location>
        <topology evidence="1">Multi-pass membrane protein</topology>
    </subcellularLocation>
</comment>
<reference evidence="7 8" key="1">
    <citation type="submission" date="2022-11" db="EMBL/GenBank/DDBJ databases">
        <title>Anaerobic phenanthrene biodegradation by a DNRA strain PheN6.</title>
        <authorList>
            <person name="Zhang Z."/>
        </authorList>
    </citation>
    <scope>NUCLEOTIDE SEQUENCE [LARGE SCALE GENOMIC DNA]</scope>
    <source>
        <strain evidence="7 8">PheN6</strain>
    </source>
</reference>
<dbReference type="InterPro" id="IPR001851">
    <property type="entry name" value="ABC_transp_permease"/>
</dbReference>
<evidence type="ECO:0000256" key="2">
    <source>
        <dbReference type="ARBA" id="ARBA00022475"/>
    </source>
</evidence>
<comment type="caution">
    <text evidence="7">The sequence shown here is derived from an EMBL/GenBank/DDBJ whole genome shotgun (WGS) entry which is preliminary data.</text>
</comment>
<sequence>MRLLLRGHAPRWLTPALVVAAALGTFILTAGPIRLAGANPGSAYDFYLLRPLSSTYTFLEVLLAATPLLFTGLAVLLAFRAGFYNIGAEGQFIAGAIAAAVVATGLPDLPPPLALPLGLGVGVVAGSLWGLVPALLRVRLGVDEVVTTLLLNPVALLLLQGLLNGPLRNPTTQFPESARIGSGYELAPILTGHRLHWGFVLAVLVALALWLVLSRTGIGLTLRAAGLNPRAAQFSGISVGRTLLGAALSSAGLAGLGGAVQVMGLQRRLTGEVSTGFGYTGIVVATLAALSVPAAIAVATLLADIVVGAEMANRVLQLPPQMGRVVTATLLLSAVSLMLLRRYRVTFPALRRRRARAPSSAGDPS</sequence>
<dbReference type="RefSeq" id="WP_272461124.1">
    <property type="nucleotide sequence ID" value="NZ_JAPFQL010000012.1"/>
</dbReference>
<feature type="transmembrane region" description="Helical" evidence="6">
    <location>
        <begin position="277"/>
        <end position="302"/>
    </location>
</feature>
<feature type="transmembrane region" description="Helical" evidence="6">
    <location>
        <begin position="56"/>
        <end position="79"/>
    </location>
</feature>
<dbReference type="PANTHER" id="PTHR47089:SF1">
    <property type="entry name" value="GUANOSINE ABC TRANSPORTER PERMEASE PROTEIN NUPP"/>
    <property type="match status" value="1"/>
</dbReference>
<keyword evidence="2" id="KW-1003">Cell membrane</keyword>
<evidence type="ECO:0000256" key="1">
    <source>
        <dbReference type="ARBA" id="ARBA00004651"/>
    </source>
</evidence>
<evidence type="ECO:0000313" key="8">
    <source>
        <dbReference type="Proteomes" id="UP001150259"/>
    </source>
</evidence>
<keyword evidence="3 6" id="KW-0812">Transmembrane</keyword>
<organism evidence="7 8">
    <name type="scientific">Intrasporangium calvum</name>
    <dbReference type="NCBI Taxonomy" id="53358"/>
    <lineage>
        <taxon>Bacteria</taxon>
        <taxon>Bacillati</taxon>
        <taxon>Actinomycetota</taxon>
        <taxon>Actinomycetes</taxon>
        <taxon>Micrococcales</taxon>
        <taxon>Intrasporangiaceae</taxon>
        <taxon>Intrasporangium</taxon>
    </lineage>
</organism>
<evidence type="ECO:0000256" key="3">
    <source>
        <dbReference type="ARBA" id="ARBA00022692"/>
    </source>
</evidence>